<dbReference type="AlphaFoldDB" id="A0A8J8TRB7"/>
<dbReference type="Proteomes" id="UP000766904">
    <property type="component" value="Unassembled WGS sequence"/>
</dbReference>
<accession>A0A8J8TRB7</accession>
<reference evidence="1" key="1">
    <citation type="submission" date="2017-11" db="EMBL/GenBank/DDBJ databases">
        <authorList>
            <person name="Kajale S.C."/>
            <person name="Sharma A."/>
        </authorList>
    </citation>
    <scope>NUCLEOTIDE SEQUENCE</scope>
    <source>
        <strain evidence="1">LS1_42</strain>
    </source>
</reference>
<organism evidence="1 2">
    <name type="scientific">Natronococcus pandeyae</name>
    <dbReference type="NCBI Taxonomy" id="2055836"/>
    <lineage>
        <taxon>Archaea</taxon>
        <taxon>Methanobacteriati</taxon>
        <taxon>Methanobacteriota</taxon>
        <taxon>Stenosarchaea group</taxon>
        <taxon>Halobacteria</taxon>
        <taxon>Halobacteriales</taxon>
        <taxon>Natrialbaceae</taxon>
        <taxon>Natronococcus</taxon>
    </lineage>
</organism>
<comment type="caution">
    <text evidence="1">The sequence shown here is derived from an EMBL/GenBank/DDBJ whole genome shotgun (WGS) entry which is preliminary data.</text>
</comment>
<gene>
    <name evidence="1" type="ORF">CV102_08940</name>
</gene>
<proteinExistence type="predicted"/>
<name>A0A8J8TRB7_9EURY</name>
<protein>
    <submittedName>
        <fullName evidence="1">Uncharacterized protein</fullName>
    </submittedName>
</protein>
<evidence type="ECO:0000313" key="2">
    <source>
        <dbReference type="Proteomes" id="UP000766904"/>
    </source>
</evidence>
<keyword evidence="2" id="KW-1185">Reference proteome</keyword>
<sequence length="67" mass="7735">MLPIFHKRLHGWKRQLRCRSRSGTLRRADRSHAFVRLDTLLRGAALLGSTPYAGLMMLLASQDFRRA</sequence>
<dbReference type="EMBL" id="PHNJ01000003">
    <property type="protein sequence ID" value="TYL39383.1"/>
    <property type="molecule type" value="Genomic_DNA"/>
</dbReference>
<evidence type="ECO:0000313" key="1">
    <source>
        <dbReference type="EMBL" id="TYL39383.1"/>
    </source>
</evidence>